<dbReference type="PANTHER" id="PTHR37832:SF1">
    <property type="entry name" value="STRESS-RESPONSE A_B BARREL DOMAIN-CONTAINING PROTEIN"/>
    <property type="match status" value="1"/>
</dbReference>
<feature type="domain" description="Stress-response A/B barrel" evidence="1">
    <location>
        <begin position="2"/>
        <end position="93"/>
    </location>
</feature>
<name>A0A2A6DZ06_9BACL</name>
<accession>A0A2A6DZ06</accession>
<sequence length="103" mass="11880">MLTHVVLFKLKTPDDRTIEETKRRIAELKEKIPLIRALEVGTDILKSERSYDVALIVRFDSLEDLGAYQLHPAHQELVQYLNEVRESSVSVDFLSPDGRQEES</sequence>
<dbReference type="Proteomes" id="UP000243688">
    <property type="component" value="Unassembled WGS sequence"/>
</dbReference>
<evidence type="ECO:0000313" key="3">
    <source>
        <dbReference type="Proteomes" id="UP000243688"/>
    </source>
</evidence>
<dbReference type="SUPFAM" id="SSF54909">
    <property type="entry name" value="Dimeric alpha+beta barrel"/>
    <property type="match status" value="1"/>
</dbReference>
<dbReference type="PROSITE" id="PS51502">
    <property type="entry name" value="S_R_A_B_BARREL"/>
    <property type="match status" value="1"/>
</dbReference>
<dbReference type="Gene3D" id="3.30.70.100">
    <property type="match status" value="1"/>
</dbReference>
<protein>
    <submittedName>
        <fullName evidence="2">Stress responsive protein</fullName>
    </submittedName>
</protein>
<dbReference type="Pfam" id="PF07876">
    <property type="entry name" value="Dabb"/>
    <property type="match status" value="1"/>
</dbReference>
<dbReference type="PANTHER" id="PTHR37832">
    <property type="entry name" value="BLL2683 PROTEIN"/>
    <property type="match status" value="1"/>
</dbReference>
<comment type="caution">
    <text evidence="2">The sequence shown here is derived from an EMBL/GenBank/DDBJ whole genome shotgun (WGS) entry which is preliminary data.</text>
</comment>
<dbReference type="InterPro" id="IPR011008">
    <property type="entry name" value="Dimeric_a/b-barrel"/>
</dbReference>
<organism evidence="2 3">
    <name type="scientific">Candidatus Reconcilbacillus cellulovorans</name>
    <dbReference type="NCBI Taxonomy" id="1906605"/>
    <lineage>
        <taxon>Bacteria</taxon>
        <taxon>Bacillati</taxon>
        <taxon>Bacillota</taxon>
        <taxon>Bacilli</taxon>
        <taxon>Bacillales</taxon>
        <taxon>Paenibacillaceae</taxon>
        <taxon>Candidatus Reconcilbacillus</taxon>
    </lineage>
</organism>
<evidence type="ECO:0000259" key="1">
    <source>
        <dbReference type="PROSITE" id="PS51502"/>
    </source>
</evidence>
<reference evidence="2 3" key="1">
    <citation type="submission" date="2016-12" db="EMBL/GenBank/DDBJ databases">
        <title>Candidatus Reconcilibacillus cellulovorans genome.</title>
        <authorList>
            <person name="Kolinko S."/>
            <person name="Wu Y.-W."/>
            <person name="Tachea F."/>
            <person name="Denzel E."/>
            <person name="Hiras J."/>
            <person name="Baecker N."/>
            <person name="Chan L.J."/>
            <person name="Eichorst S.A."/>
            <person name="Frey D."/>
            <person name="Adams P.D."/>
            <person name="Pray T."/>
            <person name="Tanjore D."/>
            <person name="Petzold C.J."/>
            <person name="Gladden J.M."/>
            <person name="Simmons B.A."/>
            <person name="Singer S.W."/>
        </authorList>
    </citation>
    <scope>NUCLEOTIDE SEQUENCE [LARGE SCALE GENOMIC DNA]</scope>
    <source>
        <strain evidence="2">JTherm</strain>
    </source>
</reference>
<gene>
    <name evidence="2" type="ORF">BLM47_09725</name>
</gene>
<dbReference type="AlphaFoldDB" id="A0A2A6DZ06"/>
<dbReference type="EMBL" id="MOXJ01000022">
    <property type="protein sequence ID" value="PDO09994.1"/>
    <property type="molecule type" value="Genomic_DNA"/>
</dbReference>
<evidence type="ECO:0000313" key="2">
    <source>
        <dbReference type="EMBL" id="PDO09994.1"/>
    </source>
</evidence>
<proteinExistence type="predicted"/>
<dbReference type="SMART" id="SM00886">
    <property type="entry name" value="Dabb"/>
    <property type="match status" value="1"/>
</dbReference>
<dbReference type="InterPro" id="IPR013097">
    <property type="entry name" value="Dabb"/>
</dbReference>